<dbReference type="PRINTS" id="PR00792">
    <property type="entry name" value="PEPSIN"/>
</dbReference>
<organism evidence="5 6">
    <name type="scientific">Talaromyces amestolkiae</name>
    <dbReference type="NCBI Taxonomy" id="1196081"/>
    <lineage>
        <taxon>Eukaryota</taxon>
        <taxon>Fungi</taxon>
        <taxon>Dikarya</taxon>
        <taxon>Ascomycota</taxon>
        <taxon>Pezizomycotina</taxon>
        <taxon>Eurotiomycetes</taxon>
        <taxon>Eurotiomycetidae</taxon>
        <taxon>Eurotiales</taxon>
        <taxon>Trichocomaceae</taxon>
        <taxon>Talaromyces</taxon>
        <taxon>Talaromyces sect. Talaromyces</taxon>
    </lineage>
</organism>
<dbReference type="PANTHER" id="PTHR47966">
    <property type="entry name" value="BETA-SITE APP-CLEAVING ENZYME, ISOFORM A-RELATED"/>
    <property type="match status" value="1"/>
</dbReference>
<evidence type="ECO:0000259" key="4">
    <source>
        <dbReference type="PROSITE" id="PS51767"/>
    </source>
</evidence>
<comment type="caution">
    <text evidence="5">The sequence shown here is derived from an EMBL/GenBank/DDBJ whole genome shotgun (WGS) entry which is preliminary data.</text>
</comment>
<gene>
    <name evidence="5" type="ORF">BHQ10_007258</name>
</gene>
<dbReference type="AlphaFoldDB" id="A0A364L626"/>
<dbReference type="GO" id="GO:0006508">
    <property type="term" value="P:proteolysis"/>
    <property type="evidence" value="ECO:0007669"/>
    <property type="project" value="InterPro"/>
</dbReference>
<dbReference type="OrthoDB" id="771136at2759"/>
<keyword evidence="2" id="KW-0378">Hydrolase</keyword>
<proteinExistence type="inferred from homology"/>
<feature type="active site" evidence="3">
    <location>
        <position position="74"/>
    </location>
</feature>
<name>A0A364L626_TALAM</name>
<reference evidence="5 6" key="1">
    <citation type="journal article" date="2017" name="Biotechnol. Biofuels">
        <title>Differential beta-glucosidase expression as a function of carbon source availability in Talaromyces amestolkiae: a genomic and proteomic approach.</title>
        <authorList>
            <person name="de Eugenio L.I."/>
            <person name="Mendez-Liter J.A."/>
            <person name="Nieto-Dominguez M."/>
            <person name="Alonso L."/>
            <person name="Gil-Munoz J."/>
            <person name="Barriuso J."/>
            <person name="Prieto A."/>
            <person name="Martinez M.J."/>
        </authorList>
    </citation>
    <scope>NUCLEOTIDE SEQUENCE [LARGE SCALE GENOMIC DNA]</scope>
    <source>
        <strain evidence="5 6">CIB</strain>
    </source>
</reference>
<feature type="active site" evidence="3">
    <location>
        <position position="266"/>
    </location>
</feature>
<evidence type="ECO:0000256" key="3">
    <source>
        <dbReference type="PIRSR" id="PIRSR601461-1"/>
    </source>
</evidence>
<dbReference type="Proteomes" id="UP000249363">
    <property type="component" value="Unassembled WGS sequence"/>
</dbReference>
<feature type="domain" description="Peptidase A1" evidence="4">
    <location>
        <begin position="56"/>
        <end position="373"/>
    </location>
</feature>
<dbReference type="GeneID" id="63796474"/>
<dbReference type="PROSITE" id="PS51767">
    <property type="entry name" value="PEPTIDASE_A1"/>
    <property type="match status" value="1"/>
</dbReference>
<keyword evidence="6" id="KW-1185">Reference proteome</keyword>
<evidence type="ECO:0000256" key="2">
    <source>
        <dbReference type="ARBA" id="ARBA00022801"/>
    </source>
</evidence>
<dbReference type="EMBL" id="MIKG01000015">
    <property type="protein sequence ID" value="RAO71246.1"/>
    <property type="molecule type" value="Genomic_DNA"/>
</dbReference>
<dbReference type="PANTHER" id="PTHR47966:SF65">
    <property type="entry name" value="ASPARTIC-TYPE ENDOPEPTIDASE"/>
    <property type="match status" value="1"/>
</dbReference>
<dbReference type="GO" id="GO:0004190">
    <property type="term" value="F:aspartic-type endopeptidase activity"/>
    <property type="evidence" value="ECO:0007669"/>
    <property type="project" value="InterPro"/>
</dbReference>
<protein>
    <recommendedName>
        <fullName evidence="4">Peptidase A1 domain-containing protein</fullName>
    </recommendedName>
</protein>
<evidence type="ECO:0000256" key="1">
    <source>
        <dbReference type="ARBA" id="ARBA00007447"/>
    </source>
</evidence>
<dbReference type="Pfam" id="PF00026">
    <property type="entry name" value="Asp"/>
    <property type="match status" value="1"/>
</dbReference>
<sequence length="469" mass="49337">MALPGAQALSLQKRDEPAVFSFPVQRRRDTNLGRLQERAATASSPLGIQNSEYPAFFCNISLGTPPQQVEAQLDTGSSYLFVIASNSSACTETSSDSEKCLTPGSFNISASSTYTATGSQINETYTTGTMLTGVLGTDTLTLGSATMNMELAVQYDLEAINILGLGYSSNNSSTSLPQALVKSGQINSAAYSLWADDPSGDSGTLLLGGVNSAKYTGELYTTSIPAAADGVHHLPMVLVSNVVVQSNSSTSAKSDISGLPAYMILDSNVFWTYLPDDVVENIYRDLNVSFSRNGQIGEITDCSVGYQNYNVTFSFSNFDINIPLSFFLTENDDGNSCAFTIVPSGDEAAILGANFLRSVYTVYDLPNNEISLAQRDFTKSSPDNILEINNSSTIAIPGAVSISVSVATTVTVPTAATIPSPITTFPPALSTEASRVTSTTAAKNAAPTLSSVANKLTAGLMGAFICFAL</sequence>
<dbReference type="Gene3D" id="2.40.70.10">
    <property type="entry name" value="Acid Proteases"/>
    <property type="match status" value="2"/>
</dbReference>
<dbReference type="InterPro" id="IPR001461">
    <property type="entry name" value="Aspartic_peptidase_A1"/>
</dbReference>
<dbReference type="SUPFAM" id="SSF50630">
    <property type="entry name" value="Acid proteases"/>
    <property type="match status" value="1"/>
</dbReference>
<dbReference type="InterPro" id="IPR021109">
    <property type="entry name" value="Peptidase_aspartic_dom_sf"/>
</dbReference>
<dbReference type="STRING" id="1196081.A0A364L626"/>
<evidence type="ECO:0000313" key="5">
    <source>
        <dbReference type="EMBL" id="RAO71246.1"/>
    </source>
</evidence>
<dbReference type="InterPro" id="IPR033121">
    <property type="entry name" value="PEPTIDASE_A1"/>
</dbReference>
<dbReference type="RefSeq" id="XP_040735762.1">
    <property type="nucleotide sequence ID" value="XM_040879934.1"/>
</dbReference>
<comment type="similarity">
    <text evidence="1">Belongs to the peptidase A1 family.</text>
</comment>
<evidence type="ECO:0000313" key="6">
    <source>
        <dbReference type="Proteomes" id="UP000249363"/>
    </source>
</evidence>
<accession>A0A364L626</accession>